<proteinExistence type="predicted"/>
<dbReference type="EMBL" id="JANBUJ010000133">
    <property type="protein sequence ID" value="KAJ2774122.1"/>
    <property type="molecule type" value="Genomic_DNA"/>
</dbReference>
<keyword evidence="2" id="KW-1185">Reference proteome</keyword>
<accession>A0ACC1K6B0</accession>
<protein>
    <submittedName>
        <fullName evidence="1">Uncharacterized protein</fullName>
    </submittedName>
</protein>
<evidence type="ECO:0000313" key="1">
    <source>
        <dbReference type="EMBL" id="KAJ2774122.1"/>
    </source>
</evidence>
<feature type="non-terminal residue" evidence="1">
    <location>
        <position position="2247"/>
    </location>
</feature>
<gene>
    <name evidence="1" type="ORF">IWQ57_000972</name>
</gene>
<organism evidence="1 2">
    <name type="scientific">Coemansia nantahalensis</name>
    <dbReference type="NCBI Taxonomy" id="2789366"/>
    <lineage>
        <taxon>Eukaryota</taxon>
        <taxon>Fungi</taxon>
        <taxon>Fungi incertae sedis</taxon>
        <taxon>Zoopagomycota</taxon>
        <taxon>Kickxellomycotina</taxon>
        <taxon>Kickxellomycetes</taxon>
        <taxon>Kickxellales</taxon>
        <taxon>Kickxellaceae</taxon>
        <taxon>Coemansia</taxon>
    </lineage>
</organism>
<dbReference type="Proteomes" id="UP001140234">
    <property type="component" value="Unassembled WGS sequence"/>
</dbReference>
<name>A0ACC1K6B0_9FUNG</name>
<evidence type="ECO:0000313" key="2">
    <source>
        <dbReference type="Proteomes" id="UP001140234"/>
    </source>
</evidence>
<feature type="non-terminal residue" evidence="1">
    <location>
        <position position="1"/>
    </location>
</feature>
<comment type="caution">
    <text evidence="1">The sequence shown here is derived from an EMBL/GenBank/DDBJ whole genome shotgun (WGS) entry which is preliminary data.</text>
</comment>
<sequence>HMAALASGGGYQAISACVTSVVRHATSVSARTPIAEGVLALLSGSMEPLDCHSWRGLQPDRHCIPALAVLYAELPLPACMAVLRFLSHWCEDNSRVRWWLSQSTIARQAIERLQVLFADLASVSTQPAARRDSAAAYVRHLRQVLAAVMSTSTCGADVKLAMRTLVSGPAEPRSAGPALDAAEVAEYTLIVRRMLAAVIARCARAEPGLCYFDFDGRPAALDLPYARRISEHGFTFAVWIRPRAEARRDESPHLLAVESFGALSLTPNATHSGGQGAAVALPLLPLDPEDAPRAPSGTVLRLGTAGADGILISYNWATHSVDVEITAGGARHRASCGKGAVGPGRWHSVTLCYAPAKRSWSPFGSSNVHMYVDGVLAHKASHPYTDHAALRSCSIGGSPGAEDSAGERDIGSAFSGGIAGIRMFDGVLRTAEIELLHHLGPAHTSQMRRQQEQDAAVRTSTLAQASEVTTAASLSASLPKDLGSLFQGGDLGSKLILCPEPWTAQDTWCLDLSPIGICQTIARENARQRGGDREAAAAATQPWQLCGEVLAVTATTIHQAMHCLGGVESVLVLLYHLDWMGPTAPSVAEGPLGSEESTFDQRLLQQAPLPSFFYLLRDLLRGSPGDLARINALNLVPLVARILRQGHDIMPRLTMATLRAMQAFQSALDAQGGLLPSAYPDTSRLWSQVQRELILNFQIWRRAGVDVQLQHLEEAKRLLCQGRVGDEQGRRSNASAGIGGKEAGDMGLGVRWILCSLFDYYPYDTSQHVSQQHLQRARQRARSLSVRSSTPTKSSPAGGAGRRATEPPGDRATGGASDGAGATKEPYELDETDGEGTVADVPGFAPLERGETRQLRRILLRTLELFLTASEERHGGGAGGQVPRPTRTDVAHLIRHLLYACNRDTEHTREVLQVLLRCLADGSPNAAGLAGMVLAARGMDVLTHIIDCDDGPMAAEALNIVVLLLVLATETRQQESAASRITSSLRGRAAITVDAEQVSRALALVRTKRALTPALYRALLLLALGDHAALLAGINIEAPPSDVAGGGSAGQRAHHIRRLSTPQSAGSSMYLADDAVADVQDSFVAPLPARLVRDAEAWATALELACMPATAPAMRVAVMRDLRCLLDDEPANYDRIGGPRLLEQLATVVVLGGYLADDGAASESDPLEAPTPRLPGAYAKAMGHIELLPHTTLDRRMQAQAVGHIRARRAWAQRRADQLHSPSAPGDGGSDAAVLLVRAQAELMARVAEWSQAAVHLVELLAEHCFASIPDEASAVHRAIVALWALTPTGSLPLAVRLLSRILSRAQIQLRDEQRSRHEQPQAQAGGSLLVHNLCRFTAFVLDMLLNYRQFQDYVACHHDVLRALSESTPPTAAADPPRTERDAAYHGQHSPWDDMPALARQLADLMLELGASDLRPRTRLCAQSLRLAVSGVRSIQLEQVAESLDYLELLLERHHSPASNTGTVPAAPSHGSCDEGCLLGEKMLAVLGYVHEAFMFAEEQMEPEPEPEPEPSTANSDRIGRQYMAVFQHCRGCLGEMGRDQLAALGAEDGPLDWARFAQLARSAEWQEVYRTQLMPAMRRAEEQEMQLAGQSLAAFATTLRDLLVSSQRAEARLVRRAKDAQTSVASSTLPVEAEELSSVKADEQRRPYAQWGPIWRQRLHALSAPRGAWRPGRAAGRLADAVTQQWILDATEDSRRMRRRLAKAAPNEDHRNAAARRDRTVPRQESGARQHQPGVAANSNESAGDVPHLSLSVSGADPADLRRPDGEDDWNLVTPEDLGVVAAVDPAATHLRAAAERIALLGGVYGHVELTTTVLRFVVERDGRGAACLRGLDSAVRGTAVAASGPPGGVPQAIHAELSRDLAWPLAEIKQVHFRRYMMQCSAIEVFFEDRSSVLLNIPSRKALMQLVWKLTALPGVNSGLTLSDVRSPPALLRRLGLTERWQRGELSNFDYLMALNTVAGRSYNDLSQYPVFPWVIRDYTSKWLDLRASRTYRDLSRPIGALNEKRLRHFIERYESFEDPTGRIKKFLYGTHYSSAASVAHYLIRAEPFASVHISLQSGKFDHADRQFHSLSDTWHSCLTGSGDVKELIPEFFYLPEFLINHNGLDLGVKQNGTALGDVQLPPWASTPDEFVRINRQALESEHVTANLHKWIDLIFGFKQRGPEAVKAHNVFYYLTYEGAVDVDAIQDPMERASIESQIHYFGQTPAQLFTAPHPPHRGSTPQPRYAPLVTPTGRVQQFVLQVS</sequence>
<reference evidence="1" key="1">
    <citation type="submission" date="2022-07" db="EMBL/GenBank/DDBJ databases">
        <title>Phylogenomic reconstructions and comparative analyses of Kickxellomycotina fungi.</title>
        <authorList>
            <person name="Reynolds N.K."/>
            <person name="Stajich J.E."/>
            <person name="Barry K."/>
            <person name="Grigoriev I.V."/>
            <person name="Crous P."/>
            <person name="Smith M.E."/>
        </authorList>
    </citation>
    <scope>NUCLEOTIDE SEQUENCE</scope>
    <source>
        <strain evidence="1">CBS 109366</strain>
    </source>
</reference>